<evidence type="ECO:0000256" key="4">
    <source>
        <dbReference type="ARBA" id="ARBA00022968"/>
    </source>
</evidence>
<evidence type="ECO:0000256" key="8">
    <source>
        <dbReference type="SAM" id="SignalP"/>
    </source>
</evidence>
<dbReference type="PANTHER" id="PTHR23033:SF50">
    <property type="entry name" value="HEXOSYLTRANSFERASE"/>
    <property type="match status" value="1"/>
</dbReference>
<feature type="region of interest" description="Disordered" evidence="7">
    <location>
        <begin position="463"/>
        <end position="492"/>
    </location>
</feature>
<keyword evidence="3" id="KW-0812">Transmembrane</keyword>
<evidence type="ECO:0000256" key="2">
    <source>
        <dbReference type="ARBA" id="ARBA00006462"/>
    </source>
</evidence>
<keyword evidence="6" id="KW-0472">Membrane</keyword>
<comment type="similarity">
    <text evidence="2">Belongs to the glycosyltransferase 31 family. Beta3-Gal-T subfamily.</text>
</comment>
<comment type="caution">
    <text evidence="9">The sequence shown here is derived from an EMBL/GenBank/DDBJ whole genome shotgun (WGS) entry which is preliminary data.</text>
</comment>
<feature type="chain" id="PRO_5032953921" evidence="8">
    <location>
        <begin position="20"/>
        <end position="544"/>
    </location>
</feature>
<gene>
    <name evidence="9" type="ORF">HYH03_014572</name>
</gene>
<name>A0A835XPU7_9CHLO</name>
<evidence type="ECO:0000256" key="3">
    <source>
        <dbReference type="ARBA" id="ARBA00022692"/>
    </source>
</evidence>
<keyword evidence="8" id="KW-0732">Signal</keyword>
<accession>A0A835XPU7</accession>
<comment type="subcellular location">
    <subcellularLocation>
        <location evidence="1">Membrane</location>
        <topology evidence="1">Single-pass type II membrane protein</topology>
    </subcellularLocation>
</comment>
<evidence type="ECO:0000256" key="5">
    <source>
        <dbReference type="ARBA" id="ARBA00022989"/>
    </source>
</evidence>
<evidence type="ECO:0000313" key="9">
    <source>
        <dbReference type="EMBL" id="KAG2486773.1"/>
    </source>
</evidence>
<dbReference type="GO" id="GO:0016020">
    <property type="term" value="C:membrane"/>
    <property type="evidence" value="ECO:0007669"/>
    <property type="project" value="UniProtKB-SubCell"/>
</dbReference>
<organism evidence="9 10">
    <name type="scientific">Edaphochlamys debaryana</name>
    <dbReference type="NCBI Taxonomy" id="47281"/>
    <lineage>
        <taxon>Eukaryota</taxon>
        <taxon>Viridiplantae</taxon>
        <taxon>Chlorophyta</taxon>
        <taxon>core chlorophytes</taxon>
        <taxon>Chlorophyceae</taxon>
        <taxon>CS clade</taxon>
        <taxon>Chlamydomonadales</taxon>
        <taxon>Chlamydomonadales incertae sedis</taxon>
        <taxon>Edaphochlamys</taxon>
    </lineage>
</organism>
<dbReference type="EMBL" id="JAEHOE010000107">
    <property type="protein sequence ID" value="KAG2486773.1"/>
    <property type="molecule type" value="Genomic_DNA"/>
</dbReference>
<evidence type="ECO:0000256" key="7">
    <source>
        <dbReference type="SAM" id="MobiDB-lite"/>
    </source>
</evidence>
<feature type="signal peptide" evidence="8">
    <location>
        <begin position="1"/>
        <end position="19"/>
    </location>
</feature>
<proteinExistence type="inferred from homology"/>
<evidence type="ECO:0000256" key="6">
    <source>
        <dbReference type="ARBA" id="ARBA00023136"/>
    </source>
</evidence>
<sequence>MNKLALLLLLGVAAQGGLAVSDAAAGEALSASLEEGDAEESVPGVEMPLVKGRSYVSGDPVDASSKPLGVEDLVIIVPTFVSRLPLVHATRPARRGVRTFIVVENGTEAARLNEMYGGLTGPHNESYISWANSDGAGSFMGGVYGSDPIKITHPLHVLGPRHAMAPVMAHEVLVKLAAAAAASAAGGAAASSPPPPPAGKKSRGPPLPYKWMLVARDDTLWIPSAAVKLLSPFNAGAAVAASDHLVDFNGIKIMSPSRAPATCLPCHYNLTDLMGRRKPPRVPQPACPVCRPAKGCEFRFDLCMGLAGGPVCGTKRFLGAVDRCHFSWPAGGAGLAMSAALLHYLDKERWVGCVRDTQPTTGERAIGRCMWRSGVIISHVAAGMANRLTRDPFADRFVIFGNPLARPMVFGPKVEEVMGPAYAAQLEATKTASVALAEAAKKAAVDREAAVKAGRALPQTLRPGAHYIPGDSPTLDEIMGPPPSTRTRRADAPEPCDAQCMAFLESSSVSVHLDLPYEATAEQAKAAAELMEAAAKKVSAAPGA</sequence>
<evidence type="ECO:0000313" key="10">
    <source>
        <dbReference type="Proteomes" id="UP000612055"/>
    </source>
</evidence>
<protein>
    <submittedName>
        <fullName evidence="9">Uncharacterized protein</fullName>
    </submittedName>
</protein>
<keyword evidence="10" id="KW-1185">Reference proteome</keyword>
<evidence type="ECO:0000256" key="1">
    <source>
        <dbReference type="ARBA" id="ARBA00004606"/>
    </source>
</evidence>
<dbReference type="PANTHER" id="PTHR23033">
    <property type="entry name" value="BETA1,3-GALACTOSYLTRANSFERASE"/>
    <property type="match status" value="1"/>
</dbReference>
<dbReference type="AlphaFoldDB" id="A0A835XPU7"/>
<reference evidence="9" key="1">
    <citation type="journal article" date="2020" name="bioRxiv">
        <title>Comparative genomics of Chlamydomonas.</title>
        <authorList>
            <person name="Craig R.J."/>
            <person name="Hasan A.R."/>
            <person name="Ness R.W."/>
            <person name="Keightley P.D."/>
        </authorList>
    </citation>
    <scope>NUCLEOTIDE SEQUENCE</scope>
    <source>
        <strain evidence="9">CCAP 11/70</strain>
    </source>
</reference>
<dbReference type="OrthoDB" id="533881at2759"/>
<keyword evidence="4" id="KW-0735">Signal-anchor</keyword>
<dbReference type="Proteomes" id="UP000612055">
    <property type="component" value="Unassembled WGS sequence"/>
</dbReference>
<dbReference type="InterPro" id="IPR026050">
    <property type="entry name" value="C1GALT1/C1GALT1_chp1"/>
</dbReference>
<keyword evidence="5" id="KW-1133">Transmembrane helix</keyword>